<dbReference type="Pfam" id="PF01019">
    <property type="entry name" value="G_glu_transpept"/>
    <property type="match status" value="1"/>
</dbReference>
<dbReference type="SUPFAM" id="SSF56235">
    <property type="entry name" value="N-terminal nucleophile aminohydrolases (Ntn hydrolases)"/>
    <property type="match status" value="1"/>
</dbReference>
<name>A0A7M2GLD0_SPHSA</name>
<dbReference type="Gene3D" id="1.10.246.130">
    <property type="match status" value="1"/>
</dbReference>
<dbReference type="InterPro" id="IPR006311">
    <property type="entry name" value="TAT_signal"/>
</dbReference>
<dbReference type="InterPro" id="IPR043138">
    <property type="entry name" value="GGT_lsub"/>
</dbReference>
<dbReference type="PRINTS" id="PR01210">
    <property type="entry name" value="GGTRANSPTASE"/>
</dbReference>
<dbReference type="PANTHER" id="PTHR43881">
    <property type="entry name" value="GAMMA-GLUTAMYLTRANSPEPTIDASE (AFU_ORTHOLOGUE AFUA_4G13580)"/>
    <property type="match status" value="1"/>
</dbReference>
<dbReference type="PROSITE" id="PS51318">
    <property type="entry name" value="TAT"/>
    <property type="match status" value="1"/>
</dbReference>
<gene>
    <name evidence="1" type="ORF">H5V43_20240</name>
</gene>
<dbReference type="Gene3D" id="3.60.20.40">
    <property type="match status" value="1"/>
</dbReference>
<keyword evidence="1" id="KW-0808">Transferase</keyword>
<dbReference type="KEGG" id="sbar:H5V43_20240"/>
<organism evidence="1 2">
    <name type="scientific">Sphingobium fuliginis (strain ATCC 27551)</name>
    <dbReference type="NCBI Taxonomy" id="336203"/>
    <lineage>
        <taxon>Bacteria</taxon>
        <taxon>Pseudomonadati</taxon>
        <taxon>Pseudomonadota</taxon>
        <taxon>Alphaproteobacteria</taxon>
        <taxon>Sphingomonadales</taxon>
        <taxon>Sphingomonadaceae</taxon>
        <taxon>Sphingobium</taxon>
    </lineage>
</organism>
<dbReference type="InterPro" id="IPR052896">
    <property type="entry name" value="GGT-like_enzyme"/>
</dbReference>
<reference evidence="2" key="1">
    <citation type="submission" date="2020-08" db="EMBL/GenBank/DDBJ databases">
        <title>Complete genome sequence of Sphingobium barthaii strain KK22, a high-molecular-weight polycyclic aromatic hydrocarbon-degrading soil bacterium.</title>
        <authorList>
            <person name="Mori J.F."/>
            <person name="Kanaly R.A."/>
        </authorList>
    </citation>
    <scope>NUCLEOTIDE SEQUENCE [LARGE SCALE GENOMIC DNA]</scope>
    <source>
        <strain evidence="2">KK22</strain>
    </source>
</reference>
<dbReference type="Proteomes" id="UP000593663">
    <property type="component" value="Chromosome 2"/>
</dbReference>
<dbReference type="PANTHER" id="PTHR43881:SF1">
    <property type="entry name" value="GAMMA-GLUTAMYLTRANSPEPTIDASE (AFU_ORTHOLOGUE AFUA_4G13580)"/>
    <property type="match status" value="1"/>
</dbReference>
<dbReference type="EMBL" id="CP060036">
    <property type="protein sequence ID" value="QOT73541.1"/>
    <property type="molecule type" value="Genomic_DNA"/>
</dbReference>
<sequence length="624" mass="65842">MTDTAGQGLSRRDFAALAVGGVALAQTGASAQDAAPAARAPLEPTRLVSAGETLRPEIVGNFGIVAAGRHYAVAAGTRILMAGGNATDAGVAAVFAAAVTEISHFGFGGEAPTIIYDAKAKKVSLVNGQGVAPMLATPDRFARAGVIPGNGPNGGTVPAMVDAMALALQLNGTMTLDQVLQPAIELADGFVMYNFLAEVFASQKKATSKWKDAYDTYYPGGALPKVGEIFRQPNLAKTIRIIAEADRAAYKKTKDRKAAIQAGRDAFYKGDIARRIGAAMERDGGLMRYEDLAAYKGKVETPTMTSVFGYEVYKGGFWSQGPAMLMALNIAEAAGIASMEPGSAPYLHIVAESIKLAFDDRNAFFGDPDFATVPMKGLLSKAYAAERAKQIGPKASLEHRYGDPWAFEGKARTTPAFTPHMLKAPPRPTADTTAIEVVDKDGNLFSATPSSGWLLGGAYIAGDTGVPMSNRLTVFDLDPESPNVLVPGKRPRTTLSPSMVLKNGAPYLAIGTPGGDNQDQQIMNVLLRVLAFDQPLQAAIEAPRINSNHFHASFAIKKDEPGVLEIENRVPQSVRDHLAARGHKLDVLGPFAVSTGIVAAGVVPGSGTLRGGADVRRERYVFGW</sequence>
<dbReference type="AlphaFoldDB" id="A0A7M2GLD0"/>
<dbReference type="InterPro" id="IPR029055">
    <property type="entry name" value="Ntn_hydrolases_N"/>
</dbReference>
<dbReference type="InterPro" id="IPR043137">
    <property type="entry name" value="GGT_ssub_C"/>
</dbReference>
<evidence type="ECO:0000313" key="1">
    <source>
        <dbReference type="EMBL" id="QOT73541.1"/>
    </source>
</evidence>
<protein>
    <submittedName>
        <fullName evidence="1">Gamma-glutamyltransferase</fullName>
    </submittedName>
</protein>
<proteinExistence type="predicted"/>
<dbReference type="RefSeq" id="WP_025547702.1">
    <property type="nucleotide sequence ID" value="NZ_BATN01000013.1"/>
</dbReference>
<accession>A0A7M2GLD0</accession>
<dbReference type="GO" id="GO:0016740">
    <property type="term" value="F:transferase activity"/>
    <property type="evidence" value="ECO:0007669"/>
    <property type="project" value="UniProtKB-KW"/>
</dbReference>
<evidence type="ECO:0000313" key="2">
    <source>
        <dbReference type="Proteomes" id="UP000593663"/>
    </source>
</evidence>